<dbReference type="PANTHER" id="PTHR36708">
    <property type="entry name" value="SUCCINATE DEHYDROGENASE SUBUNIT 6, MITOCHONDRIAL"/>
    <property type="match status" value="1"/>
</dbReference>
<dbReference type="STRING" id="218851.A0A2G5DJV8"/>
<reference evidence="1 2" key="1">
    <citation type="submission" date="2017-09" db="EMBL/GenBank/DDBJ databases">
        <title>WGS assembly of Aquilegia coerulea Goldsmith.</title>
        <authorList>
            <person name="Hodges S."/>
            <person name="Kramer E."/>
            <person name="Nordborg M."/>
            <person name="Tomkins J."/>
            <person name="Borevitz J."/>
            <person name="Derieg N."/>
            <person name="Yan J."/>
            <person name="Mihaltcheva S."/>
            <person name="Hayes R.D."/>
            <person name="Rokhsar D."/>
        </authorList>
    </citation>
    <scope>NUCLEOTIDE SEQUENCE [LARGE SCALE GENOMIC DNA]</scope>
    <source>
        <strain evidence="2">cv. Goldsmith</strain>
    </source>
</reference>
<protein>
    <recommendedName>
        <fullName evidence="3">Succinate dehydrogenase subunit 6, mitochondrial</fullName>
    </recommendedName>
</protein>
<evidence type="ECO:0008006" key="3">
    <source>
        <dbReference type="Google" id="ProtNLM"/>
    </source>
</evidence>
<accession>A0A2G5DJV8</accession>
<dbReference type="InterPro" id="IPR034574">
    <property type="entry name" value="SDH6"/>
</dbReference>
<gene>
    <name evidence="1" type="ORF">AQUCO_01800093v1</name>
</gene>
<dbReference type="PANTHER" id="PTHR36708:SF1">
    <property type="entry name" value="SUCCINATE DEHYDROGENASE SUBUNIT 6, MITOCHONDRIAL"/>
    <property type="match status" value="1"/>
</dbReference>
<keyword evidence="2" id="KW-1185">Reference proteome</keyword>
<sequence>MADSSSSSSSSSSFFGGHWEGWKEFWSERFSFLDNYQKFIQVKDKSIPCWSQSDVDAFIALDPVHGPTLKAAREAAKIAAMGSAIGAISSAGAAWKYSKSPHGALLSLGAGAVFGWTFGQEAASHWLQLYRLDTMTAQVKFLDWWVNKTEGRL</sequence>
<dbReference type="InParanoid" id="A0A2G5DJV8"/>
<name>A0A2G5DJV8_AQUCA</name>
<evidence type="ECO:0000313" key="2">
    <source>
        <dbReference type="Proteomes" id="UP000230069"/>
    </source>
</evidence>
<dbReference type="OrthoDB" id="2012862at2759"/>
<proteinExistence type="predicted"/>
<organism evidence="1 2">
    <name type="scientific">Aquilegia coerulea</name>
    <name type="common">Rocky mountain columbine</name>
    <dbReference type="NCBI Taxonomy" id="218851"/>
    <lineage>
        <taxon>Eukaryota</taxon>
        <taxon>Viridiplantae</taxon>
        <taxon>Streptophyta</taxon>
        <taxon>Embryophyta</taxon>
        <taxon>Tracheophyta</taxon>
        <taxon>Spermatophyta</taxon>
        <taxon>Magnoliopsida</taxon>
        <taxon>Ranunculales</taxon>
        <taxon>Ranunculaceae</taxon>
        <taxon>Thalictroideae</taxon>
        <taxon>Aquilegia</taxon>
    </lineage>
</organism>
<dbReference type="EMBL" id="KZ305035">
    <property type="protein sequence ID" value="PIA43808.1"/>
    <property type="molecule type" value="Genomic_DNA"/>
</dbReference>
<dbReference type="GO" id="GO:0045273">
    <property type="term" value="C:respiratory chain complex II (succinate dehydrogenase)"/>
    <property type="evidence" value="ECO:0007669"/>
    <property type="project" value="InterPro"/>
</dbReference>
<dbReference type="FunCoup" id="A0A2G5DJV8">
    <property type="interactions" value="2179"/>
</dbReference>
<dbReference type="AlphaFoldDB" id="A0A2G5DJV8"/>
<evidence type="ECO:0000313" key="1">
    <source>
        <dbReference type="EMBL" id="PIA43808.1"/>
    </source>
</evidence>
<dbReference type="Proteomes" id="UP000230069">
    <property type="component" value="Unassembled WGS sequence"/>
</dbReference>